<accession>A0A8X6LWZ0</accession>
<organism evidence="1 2">
    <name type="scientific">Trichonephila clavata</name>
    <name type="common">Joro spider</name>
    <name type="synonym">Nephila clavata</name>
    <dbReference type="NCBI Taxonomy" id="2740835"/>
    <lineage>
        <taxon>Eukaryota</taxon>
        <taxon>Metazoa</taxon>
        <taxon>Ecdysozoa</taxon>
        <taxon>Arthropoda</taxon>
        <taxon>Chelicerata</taxon>
        <taxon>Arachnida</taxon>
        <taxon>Araneae</taxon>
        <taxon>Araneomorphae</taxon>
        <taxon>Entelegynae</taxon>
        <taxon>Araneoidea</taxon>
        <taxon>Nephilidae</taxon>
        <taxon>Trichonephila</taxon>
    </lineage>
</organism>
<proteinExistence type="predicted"/>
<comment type="caution">
    <text evidence="1">The sequence shown here is derived from an EMBL/GenBank/DDBJ whole genome shotgun (WGS) entry which is preliminary data.</text>
</comment>
<gene>
    <name evidence="1" type="ORF">TNCT_692821</name>
</gene>
<name>A0A8X6LWZ0_TRICU</name>
<protein>
    <submittedName>
        <fullName evidence="1">Uncharacterized protein</fullName>
    </submittedName>
</protein>
<evidence type="ECO:0000313" key="2">
    <source>
        <dbReference type="Proteomes" id="UP000887116"/>
    </source>
</evidence>
<dbReference type="EMBL" id="BMAO01028333">
    <property type="protein sequence ID" value="GFR23707.1"/>
    <property type="molecule type" value="Genomic_DNA"/>
</dbReference>
<sequence length="76" mass="8719">MRYRSNRTVVNTFLTNGYRRSQSKPYCAAPTLVASGSHEREFCALTTPSLVKFSLVEHMSGNRAQWLFSTWTTDKK</sequence>
<reference evidence="1" key="1">
    <citation type="submission" date="2020-07" db="EMBL/GenBank/DDBJ databases">
        <title>Multicomponent nature underlies the extraordinary mechanical properties of spider dragline silk.</title>
        <authorList>
            <person name="Kono N."/>
            <person name="Nakamura H."/>
            <person name="Mori M."/>
            <person name="Yoshida Y."/>
            <person name="Ohtoshi R."/>
            <person name="Malay A.D."/>
            <person name="Moran D.A.P."/>
            <person name="Tomita M."/>
            <person name="Numata K."/>
            <person name="Arakawa K."/>
        </authorList>
    </citation>
    <scope>NUCLEOTIDE SEQUENCE</scope>
</reference>
<dbReference type="AlphaFoldDB" id="A0A8X6LWZ0"/>
<evidence type="ECO:0000313" key="1">
    <source>
        <dbReference type="EMBL" id="GFR23707.1"/>
    </source>
</evidence>
<keyword evidence="2" id="KW-1185">Reference proteome</keyword>
<dbReference type="Proteomes" id="UP000887116">
    <property type="component" value="Unassembled WGS sequence"/>
</dbReference>